<gene>
    <name evidence="2" type="ORF">GCM10023086_76890</name>
</gene>
<protein>
    <submittedName>
        <fullName evidence="2">Uncharacterized protein</fullName>
    </submittedName>
</protein>
<keyword evidence="3" id="KW-1185">Reference proteome</keyword>
<name>A0ABP8HL99_9ACTN</name>
<feature type="region of interest" description="Disordered" evidence="1">
    <location>
        <begin position="1"/>
        <end position="55"/>
    </location>
</feature>
<organism evidence="2 3">
    <name type="scientific">Streptomyces venetus</name>
    <dbReference type="NCBI Taxonomy" id="1701086"/>
    <lineage>
        <taxon>Bacteria</taxon>
        <taxon>Bacillati</taxon>
        <taxon>Actinomycetota</taxon>
        <taxon>Actinomycetes</taxon>
        <taxon>Kitasatosporales</taxon>
        <taxon>Streptomycetaceae</taxon>
        <taxon>Streptomyces</taxon>
    </lineage>
</organism>
<evidence type="ECO:0000313" key="3">
    <source>
        <dbReference type="Proteomes" id="UP001501115"/>
    </source>
</evidence>
<proteinExistence type="predicted"/>
<reference evidence="3" key="1">
    <citation type="journal article" date="2019" name="Int. J. Syst. Evol. Microbiol.">
        <title>The Global Catalogue of Microorganisms (GCM) 10K type strain sequencing project: providing services to taxonomists for standard genome sequencing and annotation.</title>
        <authorList>
            <consortium name="The Broad Institute Genomics Platform"/>
            <consortium name="The Broad Institute Genome Sequencing Center for Infectious Disease"/>
            <person name="Wu L."/>
            <person name="Ma J."/>
        </authorList>
    </citation>
    <scope>NUCLEOTIDE SEQUENCE [LARGE SCALE GENOMIC DNA]</scope>
    <source>
        <strain evidence="3">JCM 31290</strain>
    </source>
</reference>
<evidence type="ECO:0000313" key="2">
    <source>
        <dbReference type="EMBL" id="GAA4340916.1"/>
    </source>
</evidence>
<feature type="region of interest" description="Disordered" evidence="1">
    <location>
        <begin position="73"/>
        <end position="111"/>
    </location>
</feature>
<comment type="caution">
    <text evidence="2">The sequence shown here is derived from an EMBL/GenBank/DDBJ whole genome shotgun (WGS) entry which is preliminary data.</text>
</comment>
<accession>A0ABP8HL99</accession>
<evidence type="ECO:0000256" key="1">
    <source>
        <dbReference type="SAM" id="MobiDB-lite"/>
    </source>
</evidence>
<dbReference type="Proteomes" id="UP001501115">
    <property type="component" value="Unassembled WGS sequence"/>
</dbReference>
<sequence length="111" mass="12254">MTDAEAADWLTATAVPAGPARPDTTAEPRSKGRPTARVPARPEAAGHRPVNRRRARYMACTGNRPWTATRCQYHKPVEHNSAATRTRANDQKLGRLRGQRHGEQPRGSVHV</sequence>
<dbReference type="EMBL" id="BAABET010000022">
    <property type="protein sequence ID" value="GAA4340916.1"/>
    <property type="molecule type" value="Genomic_DNA"/>
</dbReference>